<keyword evidence="1" id="KW-0732">Signal</keyword>
<feature type="chain" id="PRO_5045650314" evidence="1">
    <location>
        <begin position="29"/>
        <end position="227"/>
    </location>
</feature>
<gene>
    <name evidence="3" type="ORF">ABID41_001464</name>
</gene>
<dbReference type="Gene3D" id="3.90.1720.10">
    <property type="entry name" value="endopeptidase domain like (from Nostoc punctiforme)"/>
    <property type="match status" value="1"/>
</dbReference>
<dbReference type="EMBL" id="JBEPLU010000001">
    <property type="protein sequence ID" value="MET3526369.1"/>
    <property type="molecule type" value="Genomic_DNA"/>
</dbReference>
<comment type="caution">
    <text evidence="3">The sequence shown here is derived from an EMBL/GenBank/DDBJ whole genome shotgun (WGS) entry which is preliminary data.</text>
</comment>
<dbReference type="InterPro" id="IPR007921">
    <property type="entry name" value="CHAP_dom"/>
</dbReference>
<dbReference type="InterPro" id="IPR038765">
    <property type="entry name" value="Papain-like_cys_pep_sf"/>
</dbReference>
<dbReference type="Pfam" id="PF05257">
    <property type="entry name" value="CHAP"/>
    <property type="match status" value="1"/>
</dbReference>
<accession>A0ABV2EH56</accession>
<dbReference type="SUPFAM" id="SSF54001">
    <property type="entry name" value="Cysteine proteinases"/>
    <property type="match status" value="1"/>
</dbReference>
<evidence type="ECO:0000259" key="2">
    <source>
        <dbReference type="PROSITE" id="PS50911"/>
    </source>
</evidence>
<dbReference type="PROSITE" id="PS50911">
    <property type="entry name" value="CHAP"/>
    <property type="match status" value="1"/>
</dbReference>
<organism evidence="3 4">
    <name type="scientific">Phenylobacterium koreense</name>
    <dbReference type="NCBI Taxonomy" id="266125"/>
    <lineage>
        <taxon>Bacteria</taxon>
        <taxon>Pseudomonadati</taxon>
        <taxon>Pseudomonadota</taxon>
        <taxon>Alphaproteobacteria</taxon>
        <taxon>Caulobacterales</taxon>
        <taxon>Caulobacteraceae</taxon>
        <taxon>Phenylobacterium</taxon>
    </lineage>
</organism>
<keyword evidence="4" id="KW-1185">Reference proteome</keyword>
<reference evidence="3 4" key="1">
    <citation type="submission" date="2024-06" db="EMBL/GenBank/DDBJ databases">
        <title>Genomic Encyclopedia of Type Strains, Phase IV (KMG-IV): sequencing the most valuable type-strain genomes for metagenomic binning, comparative biology and taxonomic classification.</title>
        <authorList>
            <person name="Goeker M."/>
        </authorList>
    </citation>
    <scope>NUCLEOTIDE SEQUENCE [LARGE SCALE GENOMIC DNA]</scope>
    <source>
        <strain evidence="3 4">DSM 17809</strain>
    </source>
</reference>
<evidence type="ECO:0000313" key="3">
    <source>
        <dbReference type="EMBL" id="MET3526369.1"/>
    </source>
</evidence>
<evidence type="ECO:0000256" key="1">
    <source>
        <dbReference type="SAM" id="SignalP"/>
    </source>
</evidence>
<protein>
    <submittedName>
        <fullName evidence="3">Surface antigen</fullName>
    </submittedName>
</protein>
<evidence type="ECO:0000313" key="4">
    <source>
        <dbReference type="Proteomes" id="UP001549110"/>
    </source>
</evidence>
<dbReference type="RefSeq" id="WP_354297367.1">
    <property type="nucleotide sequence ID" value="NZ_JBEPLU010000001.1"/>
</dbReference>
<sequence length="227" mass="24042">MLKRPRALLGSLAAAAVMALAPMSGAVADTYWQCVPFARLISGVQIYGDAYTWWRQAVGKYETGVTPKAGAVLCFKPTGKMRLGHVAVVSQVLTDRVIQITHANWSRIGGTRGQIEKDVTVIDVSPSGDWSQVKVWYDPVRDLGSSVYPTHGFIYQDAKAVRVANSHLNTAQNAAIAVAQGAASQVASAVRPGAGPLSLLSQAADSTDRIAALIQAATQMQPPAESN</sequence>
<feature type="signal peptide" evidence="1">
    <location>
        <begin position="1"/>
        <end position="28"/>
    </location>
</feature>
<proteinExistence type="predicted"/>
<feature type="domain" description="Peptidase C51" evidence="2">
    <location>
        <begin position="9"/>
        <end position="132"/>
    </location>
</feature>
<name>A0ABV2EH56_9CAUL</name>
<dbReference type="Proteomes" id="UP001549110">
    <property type="component" value="Unassembled WGS sequence"/>
</dbReference>